<name>Q2MG32_MICEC</name>
<reference evidence="1" key="1">
    <citation type="submission" date="2004-02" db="EMBL/GenBank/DDBJ databases">
        <title>Cloning and sequencing of the gentamicin biosynthetic gene cluster from Micromonospora echinospora DSM 43036.</title>
        <authorList>
            <person name="Aboshanab K.M.A."/>
            <person name="Schmidt-Beissner H."/>
            <person name="Wehmeier U.F."/>
            <person name="Welzel K."/>
            <person name="Vente A."/>
            <person name="Piepersberg W."/>
        </authorList>
    </citation>
    <scope>NUCLEOTIDE SEQUENCE</scope>
    <source>
        <strain evidence="1">DSM 43036</strain>
    </source>
</reference>
<dbReference type="EMBL" id="AJ628149">
    <property type="protein sequence ID" value="CAI05917.1"/>
    <property type="molecule type" value="Genomic_DNA"/>
</dbReference>
<protein>
    <submittedName>
        <fullName evidence="1">Uncharacterized protein</fullName>
    </submittedName>
</protein>
<organism evidence="1">
    <name type="scientific">Micromonospora echinospora</name>
    <name type="common">Micromonospora purpurea</name>
    <dbReference type="NCBI Taxonomy" id="1877"/>
    <lineage>
        <taxon>Bacteria</taxon>
        <taxon>Bacillati</taxon>
        <taxon>Actinomycetota</taxon>
        <taxon>Actinomycetes</taxon>
        <taxon>Micromonosporales</taxon>
        <taxon>Micromonosporaceae</taxon>
        <taxon>Micromonospora</taxon>
    </lineage>
</organism>
<sequence>MMEQWPPAGDDALLVELGAALRDPGPVSEEFLDAALAAFSWRTVDAELALAELTFDSACDREPAGLTRSAGAERTLTFRSGTVVVELEVTATGIVGQLSPARPGRVSARTATGQYEDAPVDAVGFFSMGVPPSGPVQFRASTTGYAVRTSWVSLR</sequence>
<accession>Q2MG32</accession>
<evidence type="ECO:0000313" key="1">
    <source>
        <dbReference type="EMBL" id="CAI05917.1"/>
    </source>
</evidence>
<proteinExistence type="predicted"/>
<dbReference type="AlphaFoldDB" id="Q2MG32"/>